<comment type="similarity">
    <text evidence="2">Belongs to the ABC transporter superfamily. ABCC family. Conjugate transporter (TC 3.A.1.208) subfamily.</text>
</comment>
<evidence type="ECO:0000256" key="6">
    <source>
        <dbReference type="ARBA" id="ARBA00022741"/>
    </source>
</evidence>
<feature type="transmembrane region" description="Helical" evidence="12">
    <location>
        <begin position="82"/>
        <end position="104"/>
    </location>
</feature>
<dbReference type="EMBL" id="JAGPUO010000034">
    <property type="protein sequence ID" value="KAG5655167.1"/>
    <property type="molecule type" value="Genomic_DNA"/>
</dbReference>
<evidence type="ECO:0000313" key="16">
    <source>
        <dbReference type="Proteomes" id="UP000782241"/>
    </source>
</evidence>
<evidence type="ECO:0000256" key="12">
    <source>
        <dbReference type="SAM" id="Phobius"/>
    </source>
</evidence>
<feature type="transmembrane region" description="Helical" evidence="12">
    <location>
        <begin position="928"/>
        <end position="950"/>
    </location>
</feature>
<dbReference type="InterPro" id="IPR027417">
    <property type="entry name" value="P-loop_NTPase"/>
</dbReference>
<dbReference type="InterPro" id="IPR003593">
    <property type="entry name" value="AAA+_ATPase"/>
</dbReference>
<evidence type="ECO:0000259" key="13">
    <source>
        <dbReference type="PROSITE" id="PS50893"/>
    </source>
</evidence>
<evidence type="ECO:0000259" key="14">
    <source>
        <dbReference type="PROSITE" id="PS50929"/>
    </source>
</evidence>
<evidence type="ECO:0000256" key="8">
    <source>
        <dbReference type="ARBA" id="ARBA00022989"/>
    </source>
</evidence>
<dbReference type="CDD" id="cd18579">
    <property type="entry name" value="ABC_6TM_ABCC_D1"/>
    <property type="match status" value="1"/>
</dbReference>
<feature type="domain" description="ABC transporter" evidence="13">
    <location>
        <begin position="1205"/>
        <end position="1436"/>
    </location>
</feature>
<feature type="transmembrane region" description="Helical" evidence="12">
    <location>
        <begin position="1110"/>
        <end position="1131"/>
    </location>
</feature>
<dbReference type="InterPro" id="IPR003439">
    <property type="entry name" value="ABC_transporter-like_ATP-bd"/>
</dbReference>
<dbReference type="CDD" id="cd03244">
    <property type="entry name" value="ABCC_MRP_domain2"/>
    <property type="match status" value="1"/>
</dbReference>
<dbReference type="SUPFAM" id="SSF90123">
    <property type="entry name" value="ABC transporter transmembrane region"/>
    <property type="match status" value="2"/>
</dbReference>
<feature type="transmembrane region" description="Helical" evidence="12">
    <location>
        <begin position="323"/>
        <end position="344"/>
    </location>
</feature>
<dbReference type="Pfam" id="PF00005">
    <property type="entry name" value="ABC_tran"/>
    <property type="match status" value="2"/>
</dbReference>
<dbReference type="CDD" id="cd18580">
    <property type="entry name" value="ABC_6TM_ABCC_D2"/>
    <property type="match status" value="1"/>
</dbReference>
<dbReference type="SUPFAM" id="SSF52540">
    <property type="entry name" value="P-loop containing nucleoside triphosphate hydrolases"/>
    <property type="match status" value="2"/>
</dbReference>
<evidence type="ECO:0000256" key="3">
    <source>
        <dbReference type="ARBA" id="ARBA00022448"/>
    </source>
</evidence>
<evidence type="ECO:0000256" key="7">
    <source>
        <dbReference type="ARBA" id="ARBA00022840"/>
    </source>
</evidence>
<protein>
    <submittedName>
        <fullName evidence="15">Uncharacterized protein</fullName>
    </submittedName>
</protein>
<dbReference type="PROSITE" id="PS50929">
    <property type="entry name" value="ABC_TM1F"/>
    <property type="match status" value="2"/>
</dbReference>
<feature type="domain" description="ABC transmembrane type-1" evidence="14">
    <location>
        <begin position="290"/>
        <end position="563"/>
    </location>
</feature>
<reference evidence="15" key="1">
    <citation type="submission" date="2021-04" db="EMBL/GenBank/DDBJ databases">
        <title>Draft genome of Fusarium avenaceum strain F156N33, isolated from an atmospheric sample in Virginia.</title>
        <authorList>
            <person name="Yang S."/>
            <person name="Vinatzer B.A."/>
            <person name="Coleman J."/>
        </authorList>
    </citation>
    <scope>NUCLEOTIDE SEQUENCE</scope>
    <source>
        <strain evidence="15">F156N33</strain>
    </source>
</reference>
<dbReference type="GO" id="GO:0016887">
    <property type="term" value="F:ATP hydrolysis activity"/>
    <property type="evidence" value="ECO:0007669"/>
    <property type="project" value="InterPro"/>
</dbReference>
<evidence type="ECO:0000313" key="15">
    <source>
        <dbReference type="EMBL" id="KAG5655167.1"/>
    </source>
</evidence>
<feature type="transmembrane region" description="Helical" evidence="12">
    <location>
        <begin position="889"/>
        <end position="908"/>
    </location>
</feature>
<dbReference type="InterPro" id="IPR044726">
    <property type="entry name" value="ABCC_6TM_D2"/>
</dbReference>
<keyword evidence="8 12" id="KW-1133">Transmembrane helix</keyword>
<dbReference type="Proteomes" id="UP000782241">
    <property type="component" value="Unassembled WGS sequence"/>
</dbReference>
<feature type="region of interest" description="Disordered" evidence="11">
    <location>
        <begin position="807"/>
        <end position="861"/>
    </location>
</feature>
<evidence type="ECO:0000256" key="5">
    <source>
        <dbReference type="ARBA" id="ARBA00022692"/>
    </source>
</evidence>
<proteinExistence type="inferred from homology"/>
<evidence type="ECO:0000256" key="1">
    <source>
        <dbReference type="ARBA" id="ARBA00004651"/>
    </source>
</evidence>
<dbReference type="InterPro" id="IPR050173">
    <property type="entry name" value="ABC_transporter_C-like"/>
</dbReference>
<keyword evidence="5 12" id="KW-0812">Transmembrane</keyword>
<keyword evidence="7" id="KW-0067">ATP-binding</keyword>
<evidence type="ECO:0000256" key="10">
    <source>
        <dbReference type="ARBA" id="ARBA00023180"/>
    </source>
</evidence>
<dbReference type="FunFam" id="1.20.1560.10:FF:000055">
    <property type="entry name" value="ABC multidrug transporter (Eurofung)"/>
    <property type="match status" value="1"/>
</dbReference>
<feature type="transmembrane region" description="Helical" evidence="12">
    <location>
        <begin position="501"/>
        <end position="526"/>
    </location>
</feature>
<dbReference type="InterPro" id="IPR044746">
    <property type="entry name" value="ABCC_6TM_D1"/>
</dbReference>
<keyword evidence="6" id="KW-0547">Nucleotide-binding</keyword>
<dbReference type="PANTHER" id="PTHR24223">
    <property type="entry name" value="ATP-BINDING CASSETTE SUB-FAMILY C"/>
    <property type="match status" value="1"/>
</dbReference>
<dbReference type="Pfam" id="PF00664">
    <property type="entry name" value="ABC_membrane"/>
    <property type="match status" value="2"/>
</dbReference>
<feature type="transmembrane region" description="Helical" evidence="12">
    <location>
        <begin position="113"/>
        <end position="132"/>
    </location>
</feature>
<dbReference type="SMART" id="SM00382">
    <property type="entry name" value="AAA"/>
    <property type="match status" value="2"/>
</dbReference>
<dbReference type="GO" id="GO:0005886">
    <property type="term" value="C:plasma membrane"/>
    <property type="evidence" value="ECO:0007669"/>
    <property type="project" value="UniProtKB-SubCell"/>
</dbReference>
<dbReference type="Gene3D" id="3.40.50.300">
    <property type="entry name" value="P-loop containing nucleotide triphosphate hydrolases"/>
    <property type="match status" value="2"/>
</dbReference>
<feature type="transmembrane region" description="Helical" evidence="12">
    <location>
        <begin position="286"/>
        <end position="303"/>
    </location>
</feature>
<keyword evidence="3" id="KW-0813">Transport</keyword>
<dbReference type="PROSITE" id="PS50893">
    <property type="entry name" value="ABC_TRANSPORTER_2"/>
    <property type="match status" value="2"/>
</dbReference>
<dbReference type="InterPro" id="IPR011527">
    <property type="entry name" value="ABC1_TM_dom"/>
</dbReference>
<organism evidence="15 16">
    <name type="scientific">Fusarium avenaceum</name>
    <dbReference type="NCBI Taxonomy" id="40199"/>
    <lineage>
        <taxon>Eukaryota</taxon>
        <taxon>Fungi</taxon>
        <taxon>Dikarya</taxon>
        <taxon>Ascomycota</taxon>
        <taxon>Pezizomycotina</taxon>
        <taxon>Sordariomycetes</taxon>
        <taxon>Hypocreomycetidae</taxon>
        <taxon>Hypocreales</taxon>
        <taxon>Nectriaceae</taxon>
        <taxon>Fusarium</taxon>
        <taxon>Fusarium tricinctum species complex</taxon>
    </lineage>
</organism>
<keyword evidence="16" id="KW-1185">Reference proteome</keyword>
<feature type="transmembrane region" description="Helical" evidence="12">
    <location>
        <begin position="390"/>
        <end position="414"/>
    </location>
</feature>
<feature type="transmembrane region" description="Helical" evidence="12">
    <location>
        <begin position="551"/>
        <end position="571"/>
    </location>
</feature>
<accession>A0A9P7GYJ7</accession>
<feature type="domain" description="ABC transmembrane type-1" evidence="14">
    <location>
        <begin position="895"/>
        <end position="1168"/>
    </location>
</feature>
<keyword evidence="4" id="KW-1003">Cell membrane</keyword>
<comment type="subcellular location">
    <subcellularLocation>
        <location evidence="1">Cell membrane</location>
        <topology evidence="1">Multi-pass membrane protein</topology>
    </subcellularLocation>
</comment>
<sequence length="1438" mass="158502">MEHSGGFVSVTTVHPKIPAVSQKRINTRFICLQLKLNEAEYPTTKQSVSSIMIACDDNAWGPTVPSDCRGGFDFTLTFEDTVLAIIPGAVIILIALAFLVIWAVKLPRPSRTALPAAIIELTATVILGLVSYTDHFKTLHPSTLLCLYLPLNILLGTPHVRTLWLMQLQLPLAPVLTACLSAKMIWLVLEARHKHIISEGYEDVTEEEVAGILSQCVFGWLLPLIIRGSRKDILSRDLLHLDAELRSLRVHDMFKVNWNLITESEQPNVLAWCLLKTFKWQLLRAVLPRLALLAFTVLQPIIIERLVDYVGISDDIHERATGLGLIAAVALVYGGTALCTALYYHSIYRFVAMIRGALVSATYEAALESRSSAVDGSSTLTLISADVDTIVFGLIEIHELWASCIQIGLVMWLLSRQVHWGAAAPLILSLSCVGASLMLFSRLGQNQKRWNDSIRVRLGATSDVLAQMREIKFMGLTNFFTEYIQNLRAMELQASQKMRRLLVGIVVISRITMTMAPVITFIIYAAPSKGDLLPARAFSSLTMIGLLSEPINVLVQAVPGFAGSLGCLSRIQGFLTSNRSKTANAEPLSHEKVAEKDREFALYVNDASFGWKLDTPVLRDLSIKIPHGWSVAITGPVACGKTTLLKGVLGESSWSSGSVEINTRSVGYCDQSPWMLNTSIRDNITGLSVPDLARYKRVLQVCDLEEDIASLPEGEQTLVGSNGIKLSHGQKQRISLARTLMQKVNLILVDDLLSGLDKETKAKVFRNAFGPDGFLKQEGTTFLLVLTEAHLLHLFDHVIVLSNTGTISQQGPVKQPERDAAADMEQQTSKRDCQFSPTSTGANEEQREPIQEEPEGPLPVATLPASSKAGDWSLYGYYAAAAGKVNTSVYLIQVAALAILYNFSSIWLGWWSSNNAAGHDTSLAKYLSVYACFGILTLLLSGLGSWQLFVRMISRSALYFHSVVLRSTMRAPLSFFSATDVGILMNHFSEDMQLFDMTLPLAALNTTAFAAISVVQLVVICVSAHWIAATIPACLLAIYVIQGLYLRTSRQVRLLDIELRAPLYRHFLESLRGLITIRCFRWQESLTNKHYALLDDSQRAVYMLFCIQRWLTVVLDLLVAGMAILLAVFAVTLRDSISAGAVGLAISNITTFNSNLANVVQAWTKLETSLGALVRTRTFKDKTPVEEGTDRVITLPTDWPLRGEIRIESLVASYSPSSPDTLKNISLVIQAGQKVGICGRTGSGKSSLIFSLYRGMHIKSGRVVIDGIDLASVPPEEIRSRMNTITQSPLLMPGSVRFNLDFRGHQNDVQLLSVCRRVGLDEYLLAHGGLDAELNSLALSPGQTQLFCLARALLQPKQILILDEVTSNVDHETDLRMRKVIDQEFQGCTVITIAHRLDFIASYDRIAVLDQGQLVEWDAPQALLLRPSHFASLSSNRV</sequence>
<keyword evidence="10" id="KW-0325">Glycoprotein</keyword>
<feature type="transmembrane region" description="Helical" evidence="12">
    <location>
        <begin position="420"/>
        <end position="440"/>
    </location>
</feature>
<gene>
    <name evidence="15" type="ORF">KAF25_001940</name>
</gene>
<dbReference type="InterPro" id="IPR017871">
    <property type="entry name" value="ABC_transporter-like_CS"/>
</dbReference>
<name>A0A9P7GYJ7_9HYPO</name>
<keyword evidence="9 12" id="KW-0472">Membrane</keyword>
<evidence type="ECO:0000256" key="4">
    <source>
        <dbReference type="ARBA" id="ARBA00022475"/>
    </source>
</evidence>
<feature type="transmembrane region" description="Helical" evidence="12">
    <location>
        <begin position="168"/>
        <end position="189"/>
    </location>
</feature>
<dbReference type="PROSITE" id="PS00211">
    <property type="entry name" value="ABC_TRANSPORTER_1"/>
    <property type="match status" value="1"/>
</dbReference>
<dbReference type="GO" id="GO:0005524">
    <property type="term" value="F:ATP binding"/>
    <property type="evidence" value="ECO:0007669"/>
    <property type="project" value="UniProtKB-KW"/>
</dbReference>
<evidence type="ECO:0000256" key="2">
    <source>
        <dbReference type="ARBA" id="ARBA00009726"/>
    </source>
</evidence>
<dbReference type="FunFam" id="3.40.50.300:FF:002145">
    <property type="entry name" value="ABC transporter (MsbA subfamily)"/>
    <property type="match status" value="1"/>
</dbReference>
<dbReference type="InterPro" id="IPR036640">
    <property type="entry name" value="ABC1_TM_sf"/>
</dbReference>
<feature type="transmembrane region" description="Helical" evidence="12">
    <location>
        <begin position="1008"/>
        <end position="1041"/>
    </location>
</feature>
<feature type="domain" description="ABC transporter" evidence="13">
    <location>
        <begin position="602"/>
        <end position="829"/>
    </location>
</feature>
<dbReference type="GO" id="GO:0140359">
    <property type="term" value="F:ABC-type transporter activity"/>
    <property type="evidence" value="ECO:0007669"/>
    <property type="project" value="InterPro"/>
</dbReference>
<dbReference type="PANTHER" id="PTHR24223:SF399">
    <property type="entry name" value="ABC TRANSPORTER ATNG"/>
    <property type="match status" value="1"/>
</dbReference>
<evidence type="ECO:0000256" key="11">
    <source>
        <dbReference type="SAM" id="MobiDB-lite"/>
    </source>
</evidence>
<dbReference type="FunFam" id="1.20.1560.10:FF:000066">
    <property type="entry name" value="ABC multidrug transporter (Eurofung)"/>
    <property type="match status" value="1"/>
</dbReference>
<dbReference type="Gene3D" id="1.20.1560.10">
    <property type="entry name" value="ABC transporter type 1, transmembrane domain"/>
    <property type="match status" value="2"/>
</dbReference>
<comment type="caution">
    <text evidence="15">The sequence shown here is derived from an EMBL/GenBank/DDBJ whole genome shotgun (WGS) entry which is preliminary data.</text>
</comment>
<evidence type="ECO:0000256" key="9">
    <source>
        <dbReference type="ARBA" id="ARBA00023136"/>
    </source>
</evidence>